<evidence type="ECO:0000313" key="3">
    <source>
        <dbReference type="EMBL" id="CUN29342.1"/>
    </source>
</evidence>
<dbReference type="InterPro" id="IPR011010">
    <property type="entry name" value="DNA_brk_join_enz"/>
</dbReference>
<dbReference type="AlphaFoldDB" id="A0A173VPR5"/>
<dbReference type="Gene3D" id="1.10.443.10">
    <property type="entry name" value="Intergrase catalytic core"/>
    <property type="match status" value="1"/>
</dbReference>
<dbReference type="RefSeq" id="WP_055159580.1">
    <property type="nucleotide sequence ID" value="NZ_CYXM01000026.1"/>
</dbReference>
<sequence>MDNKLKFQQLECYKLATDEQKEKLNKEQYFDLDKLPGNQLQTEFVEYIYYRGTQVSILTIKRERHYFNSLCEFFQKSSHQENSLLDREKDFWIKQLKMWMIQNGRALTKHKVTNIQTESVEKAALIRYFESLLEFTLDRSETNELAKDIWHLERLPLILRTNPIVNHKTLNFRGIRQPDIREKVKKAIYHHLKTEALGSIKRELSAMNKFSKYLDEKHSKISTCEEIDREIIEQFLINIKVESNGGNGIRDDLLKLRNVLETIGKIYDFPHLTKLFLKSDFPPERKAEFKSYSDSELKRLNAQIVKMEEQIARAMIIHQMLGTRISDTLTLRKDCLYKHDRQDMIIIYQPKTRRYEKPISRELAQLIGKAVSYANEHYPESIYIFADENKPERPISYQTLQDKVLRMIYEKDIRDDSGNLFGFGTHMFRHCYGVKLTELHVDDWTIAKLLGHKGVRSVQYYRKMSNQRMADETREVRNFMSQIILASLDGWGEEYEQIRQDAGIE</sequence>
<dbReference type="Pfam" id="PF00589">
    <property type="entry name" value="Phage_integrase"/>
    <property type="match status" value="1"/>
</dbReference>
<dbReference type="Proteomes" id="UP000095673">
    <property type="component" value="Unassembled WGS sequence"/>
</dbReference>
<reference evidence="3 4" key="1">
    <citation type="submission" date="2015-09" db="EMBL/GenBank/DDBJ databases">
        <authorList>
            <consortium name="Pathogen Informatics"/>
        </authorList>
    </citation>
    <scope>NUCLEOTIDE SEQUENCE [LARGE SCALE GENOMIC DNA]</scope>
    <source>
        <strain evidence="3 4">2789STDY5834968</strain>
    </source>
</reference>
<dbReference type="OrthoDB" id="568347at2"/>
<evidence type="ECO:0000259" key="2">
    <source>
        <dbReference type="PROSITE" id="PS51898"/>
    </source>
</evidence>
<protein>
    <submittedName>
        <fullName evidence="3">Site-specific recombinase XerD</fullName>
    </submittedName>
</protein>
<dbReference type="GO" id="GO:0003677">
    <property type="term" value="F:DNA binding"/>
    <property type="evidence" value="ECO:0007669"/>
    <property type="project" value="InterPro"/>
</dbReference>
<evidence type="ECO:0000313" key="4">
    <source>
        <dbReference type="Proteomes" id="UP000095673"/>
    </source>
</evidence>
<proteinExistence type="predicted"/>
<dbReference type="GO" id="GO:0015074">
    <property type="term" value="P:DNA integration"/>
    <property type="evidence" value="ECO:0007669"/>
    <property type="project" value="InterPro"/>
</dbReference>
<dbReference type="InterPro" id="IPR002104">
    <property type="entry name" value="Integrase_catalytic"/>
</dbReference>
<dbReference type="EMBL" id="CYXM01000026">
    <property type="protein sequence ID" value="CUN29342.1"/>
    <property type="molecule type" value="Genomic_DNA"/>
</dbReference>
<dbReference type="PROSITE" id="PS51898">
    <property type="entry name" value="TYR_RECOMBINASE"/>
    <property type="match status" value="1"/>
</dbReference>
<keyword evidence="1" id="KW-0233">DNA recombination</keyword>
<evidence type="ECO:0000256" key="1">
    <source>
        <dbReference type="ARBA" id="ARBA00023172"/>
    </source>
</evidence>
<dbReference type="SUPFAM" id="SSF56349">
    <property type="entry name" value="DNA breaking-rejoining enzymes"/>
    <property type="match status" value="1"/>
</dbReference>
<dbReference type="InterPro" id="IPR013762">
    <property type="entry name" value="Integrase-like_cat_sf"/>
</dbReference>
<organism evidence="3 4">
    <name type="scientific">Agathobacter rectalis</name>
    <dbReference type="NCBI Taxonomy" id="39491"/>
    <lineage>
        <taxon>Bacteria</taxon>
        <taxon>Bacillati</taxon>
        <taxon>Bacillota</taxon>
        <taxon>Clostridia</taxon>
        <taxon>Lachnospirales</taxon>
        <taxon>Lachnospiraceae</taxon>
        <taxon>Agathobacter</taxon>
    </lineage>
</organism>
<name>A0A173VPR5_9FIRM</name>
<gene>
    <name evidence="3" type="ORF">ERS852580_03388</name>
</gene>
<dbReference type="GO" id="GO:0006310">
    <property type="term" value="P:DNA recombination"/>
    <property type="evidence" value="ECO:0007669"/>
    <property type="project" value="UniProtKB-KW"/>
</dbReference>
<feature type="domain" description="Tyr recombinase" evidence="2">
    <location>
        <begin position="287"/>
        <end position="474"/>
    </location>
</feature>
<accession>A0A173VPR5</accession>
<dbReference type="CDD" id="cd00397">
    <property type="entry name" value="DNA_BRE_C"/>
    <property type="match status" value="1"/>
</dbReference>